<organism evidence="1 2">
    <name type="scientific">Thiobacillus denitrificans</name>
    <dbReference type="NCBI Taxonomy" id="36861"/>
    <lineage>
        <taxon>Bacteria</taxon>
        <taxon>Pseudomonadati</taxon>
        <taxon>Pseudomonadota</taxon>
        <taxon>Betaproteobacteria</taxon>
        <taxon>Nitrosomonadales</taxon>
        <taxon>Thiobacillaceae</taxon>
        <taxon>Thiobacillus</taxon>
    </lineage>
</organism>
<accession>A0A106BQY6</accession>
<gene>
    <name evidence="1" type="ORF">ABW22_05445</name>
</gene>
<dbReference type="EMBL" id="LDUG01000018">
    <property type="protein sequence ID" value="KVW96875.1"/>
    <property type="molecule type" value="Genomic_DNA"/>
</dbReference>
<comment type="caution">
    <text evidence="1">The sequence shown here is derived from an EMBL/GenBank/DDBJ whole genome shotgun (WGS) entry which is preliminary data.</text>
</comment>
<evidence type="ECO:0000313" key="2">
    <source>
        <dbReference type="Proteomes" id="UP000064243"/>
    </source>
</evidence>
<evidence type="ECO:0000313" key="1">
    <source>
        <dbReference type="EMBL" id="KVW96875.1"/>
    </source>
</evidence>
<keyword evidence="2" id="KW-1185">Reference proteome</keyword>
<dbReference type="AlphaFoldDB" id="A0A106BQY6"/>
<protein>
    <submittedName>
        <fullName evidence="1">Uncharacterized protein</fullName>
    </submittedName>
</protein>
<dbReference type="Proteomes" id="UP000064243">
    <property type="component" value="Unassembled WGS sequence"/>
</dbReference>
<reference evidence="1 2" key="1">
    <citation type="journal article" date="2015" name="Appl. Environ. Microbiol.">
        <title>Aerobic and Anaerobic Thiosulfate Oxidation by a Cold-Adapted, Subglacial Chemoautotroph.</title>
        <authorList>
            <person name="Harrold Z.R."/>
            <person name="Skidmore M.L."/>
            <person name="Hamilton T.L."/>
            <person name="Desch L."/>
            <person name="Amada K."/>
            <person name="van Gelder W."/>
            <person name="Glover K."/>
            <person name="Roden E.E."/>
            <person name="Boyd E.S."/>
        </authorList>
    </citation>
    <scope>NUCLEOTIDE SEQUENCE [LARGE SCALE GENOMIC DNA]</scope>
    <source>
        <strain evidence="1 2">RG</strain>
    </source>
</reference>
<name>A0A106BQY6_THIDE</name>
<proteinExistence type="predicted"/>
<sequence>MQQQRLYKLRLEGFVCDTEFLGTFKLFFSIRALSELQVRFAKKPAYLGIVWVFLERVLELQDASFEIFLGV</sequence>